<keyword evidence="2" id="KW-0479">Metal-binding</keyword>
<evidence type="ECO:0000256" key="6">
    <source>
        <dbReference type="SAM" id="MobiDB-lite"/>
    </source>
</evidence>
<sequence>KMVLKVDLNCDKCKKRAMKTVANIQGVESVQTDMKEQKITVIGDADPVFIANKLRKFGRSEIVSVGPAKEPEKKQPEKEVQKKETPKPNP</sequence>
<dbReference type="SUPFAM" id="SSF55008">
    <property type="entry name" value="HMA, heavy metal-associated domain"/>
    <property type="match status" value="1"/>
</dbReference>
<dbReference type="GO" id="GO:0046872">
    <property type="term" value="F:metal ion binding"/>
    <property type="evidence" value="ECO:0007669"/>
    <property type="project" value="UniProtKB-KW"/>
</dbReference>
<comment type="similarity">
    <text evidence="5">Belongs to the HIPP family.</text>
</comment>
<evidence type="ECO:0000256" key="2">
    <source>
        <dbReference type="ARBA" id="ARBA00022723"/>
    </source>
</evidence>
<feature type="domain" description="HMA" evidence="7">
    <location>
        <begin position="1"/>
        <end position="62"/>
    </location>
</feature>
<feature type="region of interest" description="Disordered" evidence="6">
    <location>
        <begin position="61"/>
        <end position="90"/>
    </location>
</feature>
<reference evidence="8 9" key="1">
    <citation type="journal article" date="2021" name="Nat. Plants">
        <title>The Taxus genome provides insights into paclitaxel biosynthesis.</title>
        <authorList>
            <person name="Xiong X."/>
            <person name="Gou J."/>
            <person name="Liao Q."/>
            <person name="Li Y."/>
            <person name="Zhou Q."/>
            <person name="Bi G."/>
            <person name="Li C."/>
            <person name="Du R."/>
            <person name="Wang X."/>
            <person name="Sun T."/>
            <person name="Guo L."/>
            <person name="Liang H."/>
            <person name="Lu P."/>
            <person name="Wu Y."/>
            <person name="Zhang Z."/>
            <person name="Ro D.K."/>
            <person name="Shang Y."/>
            <person name="Huang S."/>
            <person name="Yan J."/>
        </authorList>
    </citation>
    <scope>NUCLEOTIDE SEQUENCE [LARGE SCALE GENOMIC DNA]</scope>
    <source>
        <strain evidence="8">Ta-2019</strain>
    </source>
</reference>
<evidence type="ECO:0000256" key="5">
    <source>
        <dbReference type="ARBA" id="ARBA00024045"/>
    </source>
</evidence>
<feature type="non-terminal residue" evidence="8">
    <location>
        <position position="1"/>
    </location>
</feature>
<organism evidence="8 9">
    <name type="scientific">Taxus chinensis</name>
    <name type="common">Chinese yew</name>
    <name type="synonym">Taxus wallichiana var. chinensis</name>
    <dbReference type="NCBI Taxonomy" id="29808"/>
    <lineage>
        <taxon>Eukaryota</taxon>
        <taxon>Viridiplantae</taxon>
        <taxon>Streptophyta</taxon>
        <taxon>Embryophyta</taxon>
        <taxon>Tracheophyta</taxon>
        <taxon>Spermatophyta</taxon>
        <taxon>Pinopsida</taxon>
        <taxon>Pinidae</taxon>
        <taxon>Conifers II</taxon>
        <taxon>Cupressales</taxon>
        <taxon>Taxaceae</taxon>
        <taxon>Taxus</taxon>
    </lineage>
</organism>
<proteinExistence type="inferred from homology"/>
<dbReference type="InterPro" id="IPR036163">
    <property type="entry name" value="HMA_dom_sf"/>
</dbReference>
<dbReference type="AlphaFoldDB" id="A0AA38GN33"/>
<evidence type="ECO:0000259" key="7">
    <source>
        <dbReference type="PROSITE" id="PS50846"/>
    </source>
</evidence>
<dbReference type="PANTHER" id="PTHR45811:SF49">
    <property type="entry name" value="OS04G0667600 PROTEIN"/>
    <property type="match status" value="1"/>
</dbReference>
<keyword evidence="1" id="KW-0488">Methylation</keyword>
<dbReference type="EMBL" id="JAHRHJ020000002">
    <property type="protein sequence ID" value="KAH9325073.1"/>
    <property type="molecule type" value="Genomic_DNA"/>
</dbReference>
<dbReference type="PROSITE" id="PS50846">
    <property type="entry name" value="HMA_2"/>
    <property type="match status" value="1"/>
</dbReference>
<evidence type="ECO:0000256" key="4">
    <source>
        <dbReference type="ARBA" id="ARBA00023289"/>
    </source>
</evidence>
<comment type="caution">
    <text evidence="8">The sequence shown here is derived from an EMBL/GenBank/DDBJ whole genome shotgun (WGS) entry which is preliminary data.</text>
</comment>
<protein>
    <recommendedName>
        <fullName evidence="7">HMA domain-containing protein</fullName>
    </recommendedName>
</protein>
<keyword evidence="9" id="KW-1185">Reference proteome</keyword>
<dbReference type="Proteomes" id="UP000824469">
    <property type="component" value="Unassembled WGS sequence"/>
</dbReference>
<name>A0AA38GN33_TAXCH</name>
<dbReference type="InterPro" id="IPR006121">
    <property type="entry name" value="HMA_dom"/>
</dbReference>
<gene>
    <name evidence="8" type="ORF">KI387_005251</name>
</gene>
<dbReference type="InterPro" id="IPR051863">
    <property type="entry name" value="HIPP"/>
</dbReference>
<evidence type="ECO:0000256" key="3">
    <source>
        <dbReference type="ARBA" id="ARBA00023288"/>
    </source>
</evidence>
<keyword evidence="3" id="KW-0449">Lipoprotein</keyword>
<keyword evidence="4" id="KW-0636">Prenylation</keyword>
<dbReference type="PANTHER" id="PTHR45811">
    <property type="entry name" value="COPPER TRANSPORT PROTEIN FAMILY-RELATED"/>
    <property type="match status" value="1"/>
</dbReference>
<evidence type="ECO:0000313" key="8">
    <source>
        <dbReference type="EMBL" id="KAH9325073.1"/>
    </source>
</evidence>
<feature type="non-terminal residue" evidence="8">
    <location>
        <position position="90"/>
    </location>
</feature>
<evidence type="ECO:0000313" key="9">
    <source>
        <dbReference type="Proteomes" id="UP000824469"/>
    </source>
</evidence>
<evidence type="ECO:0000256" key="1">
    <source>
        <dbReference type="ARBA" id="ARBA00022481"/>
    </source>
</evidence>
<dbReference type="Gene3D" id="3.30.70.100">
    <property type="match status" value="1"/>
</dbReference>
<dbReference type="OMA" id="KAFETHY"/>
<feature type="compositionally biased region" description="Basic and acidic residues" evidence="6">
    <location>
        <begin position="69"/>
        <end position="90"/>
    </location>
</feature>
<accession>A0AA38GN33</accession>
<dbReference type="Pfam" id="PF00403">
    <property type="entry name" value="HMA"/>
    <property type="match status" value="1"/>
</dbReference>